<dbReference type="Gene3D" id="3.60.15.10">
    <property type="entry name" value="Ribonuclease Z/Hydroxyacylglutathione hydrolase-like"/>
    <property type="match status" value="1"/>
</dbReference>
<proteinExistence type="inferred from homology"/>
<dbReference type="RefSeq" id="WP_198161736.1">
    <property type="nucleotide sequence ID" value="NZ_QNRE01000015.1"/>
</dbReference>
<keyword evidence="2" id="KW-0479">Metal-binding</keyword>
<dbReference type="PANTHER" id="PTHR42978">
    <property type="entry name" value="QUORUM-QUENCHING LACTONASE YTNP-RELATED-RELATED"/>
    <property type="match status" value="1"/>
</dbReference>
<dbReference type="EMBL" id="QNRE01000015">
    <property type="protein sequence ID" value="RBO85306.1"/>
    <property type="molecule type" value="Genomic_DNA"/>
</dbReference>
<dbReference type="STRING" id="1210090.GCA_001613185_03042"/>
<feature type="domain" description="Metallo-beta-lactamase" evidence="5">
    <location>
        <begin position="68"/>
        <end position="260"/>
    </location>
</feature>
<reference evidence="6 7" key="1">
    <citation type="submission" date="2018-06" db="EMBL/GenBank/DDBJ databases">
        <title>Genomic Encyclopedia of Type Strains, Phase IV (KMG-IV): sequencing the most valuable type-strain genomes for metagenomic binning, comparative biology and taxonomic classification.</title>
        <authorList>
            <person name="Goeker M."/>
        </authorList>
    </citation>
    <scope>NUCLEOTIDE SEQUENCE [LARGE SCALE GENOMIC DNA]</scope>
    <source>
        <strain evidence="6 7">DSM 44599</strain>
    </source>
</reference>
<dbReference type="SUPFAM" id="SSF56281">
    <property type="entry name" value="Metallo-hydrolase/oxidoreductase"/>
    <property type="match status" value="1"/>
</dbReference>
<dbReference type="PANTHER" id="PTHR42978:SF6">
    <property type="entry name" value="QUORUM-QUENCHING LACTONASE YTNP-RELATED"/>
    <property type="match status" value="1"/>
</dbReference>
<accession>A0A366D5S0</accession>
<evidence type="ECO:0000256" key="3">
    <source>
        <dbReference type="ARBA" id="ARBA00022801"/>
    </source>
</evidence>
<protein>
    <submittedName>
        <fullName evidence="6">Glyoxylase-like metal-dependent hydrolase (Beta-lactamase superfamily II)</fullName>
    </submittedName>
</protein>
<evidence type="ECO:0000256" key="4">
    <source>
        <dbReference type="ARBA" id="ARBA00022833"/>
    </source>
</evidence>
<name>A0A366D5S0_9NOCA</name>
<dbReference type="GO" id="GO:0046872">
    <property type="term" value="F:metal ion binding"/>
    <property type="evidence" value="ECO:0007669"/>
    <property type="project" value="UniProtKB-KW"/>
</dbReference>
<comment type="caution">
    <text evidence="6">The sequence shown here is derived from an EMBL/GenBank/DDBJ whole genome shotgun (WGS) entry which is preliminary data.</text>
</comment>
<dbReference type="InterPro" id="IPR001279">
    <property type="entry name" value="Metallo-B-lactamas"/>
</dbReference>
<evidence type="ECO:0000313" key="7">
    <source>
        <dbReference type="Proteomes" id="UP000252586"/>
    </source>
</evidence>
<dbReference type="Pfam" id="PF00753">
    <property type="entry name" value="Lactamase_B"/>
    <property type="match status" value="1"/>
</dbReference>
<sequence>MAQLSHSATTQFTRPGAQRSIFIGDLRVTYLPDGVGLLNPGMWLPGASEDLWIDHAHLLNPDGWLTASLGALLIEHGDRAMLIDTGFGPLSVPTDVGTLHGGGLLDSLAAAGKNPADIELIAVTHLHLDHIGWLCLTPEPGPFAHTRVVVGETEWARPDLAIADGTAQVFLDRFSRQVTTITAGEEIFPGVRAIALPGHSLGHTGYLVTSRGQRLAAIGDALTTPLQVTHPDLTAAPDDDPIASRRTAARLIDDLAAPGTLGFAVHFADAQFGHITHHTTDGYRWNPHAPGLR</sequence>
<keyword evidence="7" id="KW-1185">Reference proteome</keyword>
<dbReference type="GO" id="GO:0016787">
    <property type="term" value="F:hydrolase activity"/>
    <property type="evidence" value="ECO:0007669"/>
    <property type="project" value="UniProtKB-KW"/>
</dbReference>
<dbReference type="SMART" id="SM00849">
    <property type="entry name" value="Lactamase_B"/>
    <property type="match status" value="1"/>
</dbReference>
<evidence type="ECO:0000256" key="1">
    <source>
        <dbReference type="ARBA" id="ARBA00007749"/>
    </source>
</evidence>
<evidence type="ECO:0000259" key="5">
    <source>
        <dbReference type="SMART" id="SM00849"/>
    </source>
</evidence>
<dbReference type="InterPro" id="IPR036866">
    <property type="entry name" value="RibonucZ/Hydroxyglut_hydro"/>
</dbReference>
<organism evidence="6 7">
    <name type="scientific">Nocardia puris</name>
    <dbReference type="NCBI Taxonomy" id="208602"/>
    <lineage>
        <taxon>Bacteria</taxon>
        <taxon>Bacillati</taxon>
        <taxon>Actinomycetota</taxon>
        <taxon>Actinomycetes</taxon>
        <taxon>Mycobacteriales</taxon>
        <taxon>Nocardiaceae</taxon>
        <taxon>Nocardia</taxon>
    </lineage>
</organism>
<keyword evidence="4" id="KW-0862">Zinc</keyword>
<keyword evidence="3 6" id="KW-0378">Hydrolase</keyword>
<dbReference type="InterPro" id="IPR051013">
    <property type="entry name" value="MBL_superfamily_lactonases"/>
</dbReference>
<evidence type="ECO:0000313" key="6">
    <source>
        <dbReference type="EMBL" id="RBO85306.1"/>
    </source>
</evidence>
<gene>
    <name evidence="6" type="ORF">DFR74_115154</name>
</gene>
<dbReference type="Proteomes" id="UP000252586">
    <property type="component" value="Unassembled WGS sequence"/>
</dbReference>
<comment type="similarity">
    <text evidence="1">Belongs to the metallo-beta-lactamase superfamily.</text>
</comment>
<dbReference type="AlphaFoldDB" id="A0A366D5S0"/>
<evidence type="ECO:0000256" key="2">
    <source>
        <dbReference type="ARBA" id="ARBA00022723"/>
    </source>
</evidence>